<reference evidence="1 2" key="1">
    <citation type="submission" date="2015-01" db="EMBL/GenBank/DDBJ databases">
        <title>Genome sequence of Jeotgalibacillus alimentarius.</title>
        <authorList>
            <person name="Goh K.M."/>
            <person name="Chan K.-G."/>
            <person name="Yaakop A.S."/>
            <person name="Ee R."/>
            <person name="Gan H.M."/>
            <person name="Chan C.S."/>
        </authorList>
    </citation>
    <scope>NUCLEOTIDE SEQUENCE [LARGE SCALE GENOMIC DNA]</scope>
    <source>
        <strain evidence="1 2">YKJ-13</strain>
    </source>
</reference>
<keyword evidence="2" id="KW-1185">Reference proteome</keyword>
<evidence type="ECO:0000313" key="2">
    <source>
        <dbReference type="Proteomes" id="UP000031950"/>
    </source>
</evidence>
<protein>
    <submittedName>
        <fullName evidence="1">Uncharacterized protein</fullName>
    </submittedName>
</protein>
<comment type="caution">
    <text evidence="1">The sequence shown here is derived from an EMBL/GenBank/DDBJ whole genome shotgun (WGS) entry which is preliminary data.</text>
</comment>
<organism evidence="1 2">
    <name type="scientific">Jeotgalibacillus alimentarius</name>
    <dbReference type="NCBI Taxonomy" id="135826"/>
    <lineage>
        <taxon>Bacteria</taxon>
        <taxon>Bacillati</taxon>
        <taxon>Bacillota</taxon>
        <taxon>Bacilli</taxon>
        <taxon>Bacillales</taxon>
        <taxon>Caryophanaceae</taxon>
        <taxon>Jeotgalibacillus</taxon>
    </lineage>
</organism>
<accession>A0A0C2QZX6</accession>
<dbReference type="AlphaFoldDB" id="A0A0C2QZX6"/>
<proteinExistence type="predicted"/>
<dbReference type="STRING" id="135826.KP77_33160"/>
<name>A0A0C2QZX6_9BACL</name>
<evidence type="ECO:0000313" key="1">
    <source>
        <dbReference type="EMBL" id="KIL43610.1"/>
    </source>
</evidence>
<dbReference type="EMBL" id="JXRQ01000029">
    <property type="protein sequence ID" value="KIL43610.1"/>
    <property type="molecule type" value="Genomic_DNA"/>
</dbReference>
<dbReference type="Proteomes" id="UP000031950">
    <property type="component" value="Unassembled WGS sequence"/>
</dbReference>
<gene>
    <name evidence="1" type="ORF">KP77_33160</name>
</gene>
<sequence length="37" mass="4325">MDALKDLIRNTTYLKKHHDPIRLGQHMSQSFLSLQTS</sequence>